<accession>R0FMV7</accession>
<dbReference type="Proteomes" id="UP000029121">
    <property type="component" value="Unassembled WGS sequence"/>
</dbReference>
<dbReference type="InterPro" id="IPR000157">
    <property type="entry name" value="TIR_dom"/>
</dbReference>
<gene>
    <name evidence="2" type="ORF">CARUB_v10019470mg</name>
</gene>
<organism evidence="2 3">
    <name type="scientific">Capsella rubella</name>
    <dbReference type="NCBI Taxonomy" id="81985"/>
    <lineage>
        <taxon>Eukaryota</taxon>
        <taxon>Viridiplantae</taxon>
        <taxon>Streptophyta</taxon>
        <taxon>Embryophyta</taxon>
        <taxon>Tracheophyta</taxon>
        <taxon>Spermatophyta</taxon>
        <taxon>Magnoliopsida</taxon>
        <taxon>eudicotyledons</taxon>
        <taxon>Gunneridae</taxon>
        <taxon>Pentapetalae</taxon>
        <taxon>rosids</taxon>
        <taxon>malvids</taxon>
        <taxon>Brassicales</taxon>
        <taxon>Brassicaceae</taxon>
        <taxon>Camelineae</taxon>
        <taxon>Capsella</taxon>
    </lineage>
</organism>
<reference evidence="3" key="1">
    <citation type="journal article" date="2013" name="Nat. Genet.">
        <title>The Capsella rubella genome and the genomic consequences of rapid mating system evolution.</title>
        <authorList>
            <person name="Slotte T."/>
            <person name="Hazzouri K.M."/>
            <person name="Agren J.A."/>
            <person name="Koenig D."/>
            <person name="Maumus F."/>
            <person name="Guo Y.L."/>
            <person name="Steige K."/>
            <person name="Platts A.E."/>
            <person name="Escobar J.S."/>
            <person name="Newman L.K."/>
            <person name="Wang W."/>
            <person name="Mandakova T."/>
            <person name="Vello E."/>
            <person name="Smith L.M."/>
            <person name="Henz S.R."/>
            <person name="Steffen J."/>
            <person name="Takuno S."/>
            <person name="Brandvain Y."/>
            <person name="Coop G."/>
            <person name="Andolfatto P."/>
            <person name="Hu T.T."/>
            <person name="Blanchette M."/>
            <person name="Clark R.M."/>
            <person name="Quesneville H."/>
            <person name="Nordborg M."/>
            <person name="Gaut B.S."/>
            <person name="Lysak M.A."/>
            <person name="Jenkins J."/>
            <person name="Grimwood J."/>
            <person name="Chapman J."/>
            <person name="Prochnik S."/>
            <person name="Shu S."/>
            <person name="Rokhsar D."/>
            <person name="Schmutz J."/>
            <person name="Weigel D."/>
            <person name="Wright S.I."/>
        </authorList>
    </citation>
    <scope>NUCLEOTIDE SEQUENCE [LARGE SCALE GENOMIC DNA]</scope>
    <source>
        <strain evidence="3">cv. Monte Gargano</strain>
    </source>
</reference>
<dbReference type="InterPro" id="IPR035897">
    <property type="entry name" value="Toll_tir_struct_dom_sf"/>
</dbReference>
<sequence length="55" mass="6578">MTIISLSQAHKVFLNYRGEQLRYSFVSHLIDAFERTKINFFVDNYEQRGNDHKIS</sequence>
<feature type="non-terminal residue" evidence="2">
    <location>
        <position position="55"/>
    </location>
</feature>
<dbReference type="EMBL" id="KB870809">
    <property type="protein sequence ID" value="EOA23351.1"/>
    <property type="molecule type" value="Genomic_DNA"/>
</dbReference>
<dbReference type="Gene3D" id="3.40.50.10140">
    <property type="entry name" value="Toll/interleukin-1 receptor homology (TIR) domain"/>
    <property type="match status" value="1"/>
</dbReference>
<dbReference type="GO" id="GO:0007165">
    <property type="term" value="P:signal transduction"/>
    <property type="evidence" value="ECO:0007669"/>
    <property type="project" value="InterPro"/>
</dbReference>
<dbReference type="PROSITE" id="PS50104">
    <property type="entry name" value="TIR"/>
    <property type="match status" value="1"/>
</dbReference>
<dbReference type="KEGG" id="crb:17885866"/>
<dbReference type="SUPFAM" id="SSF52200">
    <property type="entry name" value="Toll/Interleukin receptor TIR domain"/>
    <property type="match status" value="1"/>
</dbReference>
<dbReference type="Pfam" id="PF01582">
    <property type="entry name" value="TIR"/>
    <property type="match status" value="1"/>
</dbReference>
<evidence type="ECO:0000259" key="1">
    <source>
        <dbReference type="PROSITE" id="PS50104"/>
    </source>
</evidence>
<feature type="domain" description="TIR" evidence="1">
    <location>
        <begin position="8"/>
        <end position="55"/>
    </location>
</feature>
<evidence type="ECO:0000313" key="3">
    <source>
        <dbReference type="Proteomes" id="UP000029121"/>
    </source>
</evidence>
<name>R0FMV7_9BRAS</name>
<evidence type="ECO:0000313" key="2">
    <source>
        <dbReference type="EMBL" id="EOA23351.1"/>
    </source>
</evidence>
<keyword evidence="3" id="KW-1185">Reference proteome</keyword>
<dbReference type="AlphaFoldDB" id="R0FMV7"/>
<protein>
    <recommendedName>
        <fullName evidence="1">TIR domain-containing protein</fullName>
    </recommendedName>
</protein>
<proteinExistence type="predicted"/>
<dbReference type="OrthoDB" id="1091562at2759"/>